<feature type="coiled-coil region" evidence="1">
    <location>
        <begin position="475"/>
        <end position="560"/>
    </location>
</feature>
<dbReference type="EMBL" id="CACVKT020001980">
    <property type="protein sequence ID" value="CAC5374047.1"/>
    <property type="molecule type" value="Genomic_DNA"/>
</dbReference>
<evidence type="ECO:0000313" key="3">
    <source>
        <dbReference type="EMBL" id="CAC5374047.1"/>
    </source>
</evidence>
<feature type="region of interest" description="Disordered" evidence="2">
    <location>
        <begin position="1"/>
        <end position="31"/>
    </location>
</feature>
<keyword evidence="4" id="KW-1185">Reference proteome</keyword>
<evidence type="ECO:0000256" key="1">
    <source>
        <dbReference type="SAM" id="Coils"/>
    </source>
</evidence>
<gene>
    <name evidence="3" type="ORF">MCOR_11580</name>
</gene>
<feature type="compositionally biased region" description="Basic and acidic residues" evidence="2">
    <location>
        <begin position="100"/>
        <end position="112"/>
    </location>
</feature>
<feature type="region of interest" description="Disordered" evidence="2">
    <location>
        <begin position="96"/>
        <end position="117"/>
    </location>
</feature>
<dbReference type="PANTHER" id="PTHR22089:SF2">
    <property type="entry name" value="MIRROR-IMAGE POLYDACTYLY GENE 1 PROTEIN"/>
    <property type="match status" value="1"/>
</dbReference>
<name>A0A6J8AUU8_MYTCO</name>
<feature type="coiled-coil region" evidence="1">
    <location>
        <begin position="596"/>
        <end position="644"/>
    </location>
</feature>
<evidence type="ECO:0008006" key="5">
    <source>
        <dbReference type="Google" id="ProtNLM"/>
    </source>
</evidence>
<dbReference type="AlphaFoldDB" id="A0A6J8AUU8"/>
<reference evidence="3 4" key="1">
    <citation type="submission" date="2020-06" db="EMBL/GenBank/DDBJ databases">
        <authorList>
            <person name="Li R."/>
            <person name="Bekaert M."/>
        </authorList>
    </citation>
    <scope>NUCLEOTIDE SEQUENCE [LARGE SCALE GENOMIC DNA]</scope>
    <source>
        <strain evidence="4">wild</strain>
    </source>
</reference>
<dbReference type="InterPro" id="IPR026175">
    <property type="entry name" value="MIPOL1"/>
</dbReference>
<feature type="compositionally biased region" description="Basic and acidic residues" evidence="2">
    <location>
        <begin position="16"/>
        <end position="31"/>
    </location>
</feature>
<feature type="region of interest" description="Disordered" evidence="2">
    <location>
        <begin position="132"/>
        <end position="186"/>
    </location>
</feature>
<feature type="compositionally biased region" description="Low complexity" evidence="2">
    <location>
        <begin position="270"/>
        <end position="287"/>
    </location>
</feature>
<keyword evidence="1" id="KW-0175">Coiled coil</keyword>
<dbReference type="OrthoDB" id="6426880at2759"/>
<protein>
    <recommendedName>
        <fullName evidence="5">Mirror-image polydactyly gene 1 protein</fullName>
    </recommendedName>
</protein>
<feature type="compositionally biased region" description="Polar residues" evidence="2">
    <location>
        <begin position="145"/>
        <end position="154"/>
    </location>
</feature>
<feature type="compositionally biased region" description="Polar residues" evidence="2">
    <location>
        <begin position="174"/>
        <end position="186"/>
    </location>
</feature>
<feature type="compositionally biased region" description="Polar residues" evidence="2">
    <location>
        <begin position="222"/>
        <end position="245"/>
    </location>
</feature>
<sequence length="656" mass="75745">MTENECTVIQYHRRNDRTPEKDFDKRDETNKKLTSEVRRAVERARNKITDLQDDVDERDVVVETERSLRIAAENRLQEHLVDPYKSPEVNHELRHRLPRANKDDPKLSKSDQDQQDDLIEIPGETIEVMETQQVTKTDRPPSPDQVGQNKSASQVKRALDFKGIERPRNDNSDSSKSFINKNSVPLSHSNIVGFPQYVSMPQTPVLYRPGLTSSFSPSGAYSYNLTSPRNPLRTPTSTLKVQNNDQQDDQSEKMDTSLSVSELHTEELPPQETTRSQQPQPQQSFFRLPSHTMNGYLSPIRSSSFLPQQSPMYQPTSITESVLPSYSSHLSPSDQNRQVALLLSELDAAKSQNKKLMEKMINIELDLETEKLKAKVREADEKGHTDASVAAGMVQEVHKAQRRKEEAMMGRIKVANQERDESMFRLSEMERRYEESFSRDRSDSGDMEDELDLEENFDHLMSRVGQYDFPNVHEYNSLAQKLEQMKQRQREIASDEMQAILEQRDLALAKARKLEEELMKRQREDTFNNSNSEQNLLAELDIVKKERELALAKVRQLKDENETIRIYYSLHKSLSQESIHQVNNTLHVNQSKLKENNTLVAELQDTTVQRDQLQADLDKRDRKLEETAAQIKKLERLVTVLRKKLRGTDSSEDITS</sequence>
<evidence type="ECO:0000313" key="4">
    <source>
        <dbReference type="Proteomes" id="UP000507470"/>
    </source>
</evidence>
<organism evidence="3 4">
    <name type="scientific">Mytilus coruscus</name>
    <name type="common">Sea mussel</name>
    <dbReference type="NCBI Taxonomy" id="42192"/>
    <lineage>
        <taxon>Eukaryota</taxon>
        <taxon>Metazoa</taxon>
        <taxon>Spiralia</taxon>
        <taxon>Lophotrochozoa</taxon>
        <taxon>Mollusca</taxon>
        <taxon>Bivalvia</taxon>
        <taxon>Autobranchia</taxon>
        <taxon>Pteriomorphia</taxon>
        <taxon>Mytilida</taxon>
        <taxon>Mytiloidea</taxon>
        <taxon>Mytilidae</taxon>
        <taxon>Mytilinae</taxon>
        <taxon>Mytilus</taxon>
    </lineage>
</organism>
<dbReference type="PANTHER" id="PTHR22089">
    <property type="entry name" value="MIRROR-IMAGE POLYDACTYLY GENE 1 PROTEIN"/>
    <property type="match status" value="1"/>
</dbReference>
<feature type="coiled-coil region" evidence="1">
    <location>
        <begin position="339"/>
        <end position="382"/>
    </location>
</feature>
<feature type="region of interest" description="Disordered" evidence="2">
    <location>
        <begin position="222"/>
        <end position="291"/>
    </location>
</feature>
<accession>A0A6J8AUU8</accession>
<feature type="compositionally biased region" description="Basic and acidic residues" evidence="2">
    <location>
        <begin position="157"/>
        <end position="173"/>
    </location>
</feature>
<proteinExistence type="predicted"/>
<evidence type="ECO:0000256" key="2">
    <source>
        <dbReference type="SAM" id="MobiDB-lite"/>
    </source>
</evidence>
<dbReference type="Proteomes" id="UP000507470">
    <property type="component" value="Unassembled WGS sequence"/>
</dbReference>